<gene>
    <name evidence="1" type="ORF">NK667_14850</name>
</gene>
<proteinExistence type="predicted"/>
<accession>A0ABY5ETS2</accession>
<dbReference type="EMBL" id="CP101125">
    <property type="protein sequence ID" value="UTO17575.1"/>
    <property type="molecule type" value="Genomic_DNA"/>
</dbReference>
<protein>
    <submittedName>
        <fullName evidence="1">Uncharacterized protein</fullName>
    </submittedName>
</protein>
<reference evidence="1" key="1">
    <citation type="submission" date="2022-07" db="EMBL/GenBank/DDBJ databases">
        <title>Pseudomonas nunamit sp. nov. an antifungal species isolated from Greenland.</title>
        <authorList>
            <person name="Ntana F."/>
            <person name="Hennessy R.C."/>
            <person name="Zervas A."/>
            <person name="Stougaard P."/>
        </authorList>
    </citation>
    <scope>NUCLEOTIDE SEQUENCE</scope>
    <source>
        <strain evidence="1">In5</strain>
    </source>
</reference>
<dbReference type="RefSeq" id="WP_054615247.1">
    <property type="nucleotide sequence ID" value="NZ_CP101125.1"/>
</dbReference>
<evidence type="ECO:0000313" key="2">
    <source>
        <dbReference type="Proteomes" id="UP001059607"/>
    </source>
</evidence>
<organism evidence="1 2">
    <name type="scientific">Pseudomonas nunensis</name>
    <dbReference type="NCBI Taxonomy" id="2961896"/>
    <lineage>
        <taxon>Bacteria</taxon>
        <taxon>Pseudomonadati</taxon>
        <taxon>Pseudomonadota</taxon>
        <taxon>Gammaproteobacteria</taxon>
        <taxon>Pseudomonadales</taxon>
        <taxon>Pseudomonadaceae</taxon>
        <taxon>Pseudomonas</taxon>
    </lineage>
</organism>
<evidence type="ECO:0000313" key="1">
    <source>
        <dbReference type="EMBL" id="UTO17575.1"/>
    </source>
</evidence>
<keyword evidence="2" id="KW-1185">Reference proteome</keyword>
<name>A0ABY5ETS2_9PSED</name>
<sequence length="655" mass="74642">MDMDDREVGATKSKTIANSNKGHHQVPFIGGLPTFNYLDAIKNPSLAMDDSVSDYVYILRRTDETDGDSQAPQPFYVGIGSGRRYAFHYYEAMAKTAYSAKRNRWKSNVMNKVGRDEVLVQIIPCPSFEYSKELEIKLIAHWGRKDKNTGCLTNMTDGGEGVKGLIMPEHVLEMLREKARQPIKFNGTVYPGIKVAFEAHSVVEIAQALQVDVISGYCTSYATFKAWYHYWAKQGVFPEGFNYINDDEPVFPEISRDEIQEQIRANRIEGYQKAWNTRYPYPRFLVKGTPYNTLAEAVEKEEVGTHSNLAALFRRMASKNLFYVGYNVLDEYGCKQFQENEVGLLDVARMKASEFLIDLVSKPLIVDGVLYENRLQAYNQTGYLNKMVYGSFTSQVNRYEEAGVFPIGLNIPDESGAPIYPEIDPFLLSGSKLDRYYKVCNRLFPSMQSASVFYGLSRTGIHSYFTAWIKDAERSHNPKPFPKGFNIYKTNTQEAFYPEMDVVDGRVPASGYLYMGQFFKKLQDIDKHRGAEPRRTSALYIKRRNAYFKHQRPFDSLLNVLGLDGAPLYPVDLNVTLSKSIATANGKGYRLHNAANPVWILVENQWQAFDSRASAYRALPFLQERYKNVNSFTNSIASQIRAGRQPEWLALSEPQ</sequence>
<dbReference type="Proteomes" id="UP001059607">
    <property type="component" value="Chromosome"/>
</dbReference>